<proteinExistence type="predicted"/>
<evidence type="ECO:0000313" key="1">
    <source>
        <dbReference type="EMBL" id="KAI4864494.1"/>
    </source>
</evidence>
<evidence type="ECO:0000313" key="2">
    <source>
        <dbReference type="Proteomes" id="UP001497700"/>
    </source>
</evidence>
<dbReference type="Proteomes" id="UP001497700">
    <property type="component" value="Unassembled WGS sequence"/>
</dbReference>
<dbReference type="EMBL" id="MU393485">
    <property type="protein sequence ID" value="KAI4864494.1"/>
    <property type="molecule type" value="Genomic_DNA"/>
</dbReference>
<accession>A0ACB9YZN0</accession>
<gene>
    <name evidence="1" type="ORF">F4820DRAFT_331523</name>
</gene>
<organism evidence="1 2">
    <name type="scientific">Hypoxylon rubiginosum</name>
    <dbReference type="NCBI Taxonomy" id="110542"/>
    <lineage>
        <taxon>Eukaryota</taxon>
        <taxon>Fungi</taxon>
        <taxon>Dikarya</taxon>
        <taxon>Ascomycota</taxon>
        <taxon>Pezizomycotina</taxon>
        <taxon>Sordariomycetes</taxon>
        <taxon>Xylariomycetidae</taxon>
        <taxon>Xylariales</taxon>
        <taxon>Hypoxylaceae</taxon>
        <taxon>Hypoxylon</taxon>
    </lineage>
</organism>
<sequence>MGKSTPPSRSSLATQTSIHLTAYLWLFHRSSKAFTVLGALLLSSLLLSHSLPLVHIPRYLHILHILYPISYISYFVRAYITTYIHIYYLFLHSHTPPTAESGRWPGLPVDGIPSDQSRARVIKQNTSATCYCLHYLDIQLCNSPQPTALPASSIPTFFHPTTTQSHSYPALSFSTHSTSCSILSLPFVPFYTSRVPSRSL</sequence>
<reference evidence="1 2" key="1">
    <citation type="journal article" date="2022" name="New Phytol.">
        <title>Ecological generalism drives hyperdiversity of secondary metabolite gene clusters in xylarialean endophytes.</title>
        <authorList>
            <person name="Franco M.E.E."/>
            <person name="Wisecaver J.H."/>
            <person name="Arnold A.E."/>
            <person name="Ju Y.M."/>
            <person name="Slot J.C."/>
            <person name="Ahrendt S."/>
            <person name="Moore L.P."/>
            <person name="Eastman K.E."/>
            <person name="Scott K."/>
            <person name="Konkel Z."/>
            <person name="Mondo S.J."/>
            <person name="Kuo A."/>
            <person name="Hayes R.D."/>
            <person name="Haridas S."/>
            <person name="Andreopoulos B."/>
            <person name="Riley R."/>
            <person name="LaButti K."/>
            <person name="Pangilinan J."/>
            <person name="Lipzen A."/>
            <person name="Amirebrahimi M."/>
            <person name="Yan J."/>
            <person name="Adam C."/>
            <person name="Keymanesh K."/>
            <person name="Ng V."/>
            <person name="Louie K."/>
            <person name="Northen T."/>
            <person name="Drula E."/>
            <person name="Henrissat B."/>
            <person name="Hsieh H.M."/>
            <person name="Youens-Clark K."/>
            <person name="Lutzoni F."/>
            <person name="Miadlikowska J."/>
            <person name="Eastwood D.C."/>
            <person name="Hamelin R.C."/>
            <person name="Grigoriev I.V."/>
            <person name="U'Ren J.M."/>
        </authorList>
    </citation>
    <scope>NUCLEOTIDE SEQUENCE [LARGE SCALE GENOMIC DNA]</scope>
    <source>
        <strain evidence="1 2">CBS 119005</strain>
    </source>
</reference>
<name>A0ACB9YZN0_9PEZI</name>
<comment type="caution">
    <text evidence="1">The sequence shown here is derived from an EMBL/GenBank/DDBJ whole genome shotgun (WGS) entry which is preliminary data.</text>
</comment>
<protein>
    <submittedName>
        <fullName evidence="1">Uncharacterized protein</fullName>
    </submittedName>
</protein>
<keyword evidence="2" id="KW-1185">Reference proteome</keyword>